<dbReference type="Gene3D" id="3.30.56.10">
    <property type="match status" value="1"/>
</dbReference>
<evidence type="ECO:0000256" key="9">
    <source>
        <dbReference type="PROSITE-ProRule" id="PRU00209"/>
    </source>
</evidence>
<comment type="caution">
    <text evidence="11">The sequence shown here is derived from an EMBL/GenBank/DDBJ whole genome shotgun (WGS) entry which is preliminary data.</text>
</comment>
<comment type="catalytic activity">
    <reaction evidence="8">
        <text>tRNA(Phe) + L-phenylalanine + ATP = L-phenylalanyl-tRNA(Phe) + AMP + diphosphate + H(+)</text>
        <dbReference type="Rhea" id="RHEA:19413"/>
        <dbReference type="Rhea" id="RHEA-COMP:9668"/>
        <dbReference type="Rhea" id="RHEA-COMP:9699"/>
        <dbReference type="ChEBI" id="CHEBI:15378"/>
        <dbReference type="ChEBI" id="CHEBI:30616"/>
        <dbReference type="ChEBI" id="CHEBI:33019"/>
        <dbReference type="ChEBI" id="CHEBI:58095"/>
        <dbReference type="ChEBI" id="CHEBI:78442"/>
        <dbReference type="ChEBI" id="CHEBI:78531"/>
        <dbReference type="ChEBI" id="CHEBI:456215"/>
        <dbReference type="EC" id="6.1.1.20"/>
    </reaction>
</comment>
<reference evidence="11 12" key="2">
    <citation type="journal article" date="2015" name="Syst. Appl. Microbiol.">
        <title>Nitrincola nitratireducens sp. nov. isolated from a haloalkaline crater lake.</title>
        <authorList>
            <person name="Singh A."/>
            <person name="Vaidya B."/>
            <person name="Tanuku N.R."/>
            <person name="Pinnaka A.K."/>
        </authorList>
    </citation>
    <scope>NUCLEOTIDE SEQUENCE [LARGE SCALE GENOMIC DNA]</scope>
    <source>
        <strain evidence="11 12">AK23</strain>
    </source>
</reference>
<dbReference type="PATRIC" id="fig|1229521.3.peg.2376"/>
<dbReference type="InterPro" id="IPR033714">
    <property type="entry name" value="tRNA_bind_bactPheRS"/>
</dbReference>
<dbReference type="GO" id="GO:0000049">
    <property type="term" value="F:tRNA binding"/>
    <property type="evidence" value="ECO:0007669"/>
    <property type="project" value="UniProtKB-UniRule"/>
</dbReference>
<evidence type="ECO:0000313" key="11">
    <source>
        <dbReference type="EMBL" id="EXJ10739.1"/>
    </source>
</evidence>
<dbReference type="FunFam" id="2.40.50.140:FF:000045">
    <property type="entry name" value="Phenylalanine--tRNA ligase beta subunit"/>
    <property type="match status" value="1"/>
</dbReference>
<dbReference type="GO" id="GO:0004826">
    <property type="term" value="F:phenylalanine-tRNA ligase activity"/>
    <property type="evidence" value="ECO:0007669"/>
    <property type="project" value="UniProtKB-EC"/>
</dbReference>
<dbReference type="PROSITE" id="PS50886">
    <property type="entry name" value="TRBD"/>
    <property type="match status" value="1"/>
</dbReference>
<organism evidence="11 12">
    <name type="scientific">Nitrincola nitratireducens</name>
    <dbReference type="NCBI Taxonomy" id="1229521"/>
    <lineage>
        <taxon>Bacteria</taxon>
        <taxon>Pseudomonadati</taxon>
        <taxon>Pseudomonadota</taxon>
        <taxon>Gammaproteobacteria</taxon>
        <taxon>Oceanospirillales</taxon>
        <taxon>Oceanospirillaceae</taxon>
        <taxon>Nitrincola</taxon>
    </lineage>
</organism>
<feature type="domain" description="TRNA-binding" evidence="10">
    <location>
        <begin position="39"/>
        <end position="143"/>
    </location>
</feature>
<evidence type="ECO:0000256" key="2">
    <source>
        <dbReference type="ARBA" id="ARBA00011209"/>
    </source>
</evidence>
<dbReference type="Proteomes" id="UP000019464">
    <property type="component" value="Unassembled WGS sequence"/>
</dbReference>
<evidence type="ECO:0000256" key="8">
    <source>
        <dbReference type="ARBA" id="ARBA00049255"/>
    </source>
</evidence>
<dbReference type="InterPro" id="IPR012340">
    <property type="entry name" value="NA-bd_OB-fold"/>
</dbReference>
<comment type="similarity">
    <text evidence="1">Belongs to the phenylalanyl-tRNA synthetase beta subunit family. Type 1 subfamily.</text>
</comment>
<keyword evidence="12" id="KW-1185">Reference proteome</keyword>
<dbReference type="RefSeq" id="WP_337588631.1">
    <property type="nucleotide sequence ID" value="NZ_AONB01000011.1"/>
</dbReference>
<dbReference type="SUPFAM" id="SSF46955">
    <property type="entry name" value="Putative DNA-binding domain"/>
    <property type="match status" value="1"/>
</dbReference>
<proteinExistence type="inferred from homology"/>
<dbReference type="NCBIfam" id="NF045760">
    <property type="entry name" value="YtpR"/>
    <property type="match status" value="1"/>
</dbReference>
<evidence type="ECO:0000256" key="6">
    <source>
        <dbReference type="ARBA" id="ARBA00022884"/>
    </source>
</evidence>
<evidence type="ECO:0000256" key="3">
    <source>
        <dbReference type="ARBA" id="ARBA00012814"/>
    </source>
</evidence>
<gene>
    <name evidence="11" type="primary">pheT_1</name>
    <name evidence="11" type="ORF">D791_02344</name>
</gene>
<comment type="subunit">
    <text evidence="2">Tetramer of two alpha and two beta subunits.</text>
</comment>
<evidence type="ECO:0000256" key="5">
    <source>
        <dbReference type="ARBA" id="ARBA00022555"/>
    </source>
</evidence>
<evidence type="ECO:0000256" key="1">
    <source>
        <dbReference type="ARBA" id="ARBA00008653"/>
    </source>
</evidence>
<dbReference type="InterPro" id="IPR002547">
    <property type="entry name" value="tRNA-bd_dom"/>
</dbReference>
<name>W9UUG4_9GAMM</name>
<keyword evidence="6 9" id="KW-0694">RNA-binding</keyword>
<dbReference type="CDD" id="cd02796">
    <property type="entry name" value="tRNA_bind_bactPheRS"/>
    <property type="match status" value="1"/>
</dbReference>
<evidence type="ECO:0000259" key="10">
    <source>
        <dbReference type="PROSITE" id="PS50886"/>
    </source>
</evidence>
<dbReference type="STRING" id="1229521.D791_02344"/>
<sequence length="143" mass="15124">MKFSEQWLREWVNPSLDTQALSDQLSLAGLEVDDVIGVAGDFSGVVVAQIIDAQPHPNADKLQVCQVSDGTDTFQIVCGAANARAGLKTALARVGACLPGDFKIKAAKLRQVESFGMLCAEDELGLSDDHAGIMELPEDAPLG</sequence>
<keyword evidence="5 9" id="KW-0820">tRNA-binding</keyword>
<evidence type="ECO:0000256" key="7">
    <source>
        <dbReference type="ARBA" id="ARBA00033189"/>
    </source>
</evidence>
<keyword evidence="11" id="KW-0436">Ligase</keyword>
<dbReference type="EC" id="6.1.1.20" evidence="3"/>
<evidence type="ECO:0000256" key="4">
    <source>
        <dbReference type="ARBA" id="ARBA00017032"/>
    </source>
</evidence>
<evidence type="ECO:0000313" key="12">
    <source>
        <dbReference type="Proteomes" id="UP000019464"/>
    </source>
</evidence>
<accession>W9UUG4</accession>
<dbReference type="SUPFAM" id="SSF50249">
    <property type="entry name" value="Nucleic acid-binding proteins"/>
    <property type="match status" value="1"/>
</dbReference>
<dbReference type="Gene3D" id="2.40.50.140">
    <property type="entry name" value="Nucleic acid-binding proteins"/>
    <property type="match status" value="1"/>
</dbReference>
<dbReference type="AlphaFoldDB" id="W9UUG4"/>
<protein>
    <recommendedName>
        <fullName evidence="4">Phenylalanine--tRNA ligase beta subunit</fullName>
        <ecNumber evidence="3">6.1.1.20</ecNumber>
    </recommendedName>
    <alternativeName>
        <fullName evidence="7">Phenylalanyl-tRNA synthetase beta subunit</fullName>
    </alternativeName>
</protein>
<dbReference type="InterPro" id="IPR009061">
    <property type="entry name" value="DNA-bd_dom_put_sf"/>
</dbReference>
<dbReference type="EMBL" id="AONB01000011">
    <property type="protein sequence ID" value="EXJ10739.1"/>
    <property type="molecule type" value="Genomic_DNA"/>
</dbReference>
<dbReference type="Pfam" id="PF01588">
    <property type="entry name" value="tRNA_bind"/>
    <property type="match status" value="1"/>
</dbReference>
<reference evidence="12" key="1">
    <citation type="submission" date="2012-11" db="EMBL/GenBank/DDBJ databases">
        <authorList>
            <person name="Singh A."/>
            <person name="Pinnaka A.K."/>
            <person name="Vaidya B."/>
        </authorList>
    </citation>
    <scope>NUCLEOTIDE SEQUENCE [LARGE SCALE GENOMIC DNA]</scope>
    <source>
        <strain evidence="12">AK23</strain>
    </source>
</reference>